<reference evidence="2 3" key="1">
    <citation type="submission" date="2015-08" db="EMBL/GenBank/DDBJ databases">
        <title>Next Generation Sequencing and Analysis of the Genome of Puccinia sorghi L Schw, the Causal Agent of Maize Common Rust.</title>
        <authorList>
            <person name="Rochi L."/>
            <person name="Burguener G."/>
            <person name="Darino M."/>
            <person name="Turjanski A."/>
            <person name="Kreff E."/>
            <person name="Dieguez M.J."/>
            <person name="Sacco F."/>
        </authorList>
    </citation>
    <scope>NUCLEOTIDE SEQUENCE [LARGE SCALE GENOMIC DNA]</scope>
    <source>
        <strain evidence="2 3">RO10H11247</strain>
    </source>
</reference>
<comment type="caution">
    <text evidence="2">The sequence shown here is derived from an EMBL/GenBank/DDBJ whole genome shotgun (WGS) entry which is preliminary data.</text>
</comment>
<sequence length="366" mass="42907">MWCVFKSYSYHYYRTAALQGSELGDDGVAGAIVGGYLPLPRSNYRSTSWIAAWPKMSRRSVRLSYCESPKRHDGLRIELRVCMPGTICVDVYVLFFYSFSQKPWAIDFLYAFRITYVYLPWFLPQMSHDLEVAATLTGNQQCRHGWCRYQGEPGWDLLKHHLQPLIQTNNLHQHSYSVSPIIPVHIFQQSGANQMSSELHFLMSRWHWWHQQESLWTITTKMANHTTEMAGKQDMVKKLIKKSKQLVKKKKETDKKNQANSQKKKESNKKVMTKIRDFANFIDLSACAKYLRPEFEEANKLLTWLIALTKLSNNLMNNVVMCVLCYNPKKALGNRHDTLLQKKKRHMWYTFLVKIHSGKKKMENQN</sequence>
<accession>A0A0L6V5V0</accession>
<dbReference type="VEuPathDB" id="FungiDB:VP01_249g4"/>
<feature type="region of interest" description="Disordered" evidence="1">
    <location>
        <begin position="246"/>
        <end position="269"/>
    </location>
</feature>
<evidence type="ECO:0000313" key="2">
    <source>
        <dbReference type="EMBL" id="KNZ56089.1"/>
    </source>
</evidence>
<evidence type="ECO:0000313" key="3">
    <source>
        <dbReference type="Proteomes" id="UP000037035"/>
    </source>
</evidence>
<keyword evidence="3" id="KW-1185">Reference proteome</keyword>
<dbReference type="Proteomes" id="UP000037035">
    <property type="component" value="Unassembled WGS sequence"/>
</dbReference>
<dbReference type="AlphaFoldDB" id="A0A0L6V5V0"/>
<dbReference type="EMBL" id="LAVV01007391">
    <property type="protein sequence ID" value="KNZ56089.1"/>
    <property type="molecule type" value="Genomic_DNA"/>
</dbReference>
<protein>
    <submittedName>
        <fullName evidence="2">Uncharacterized protein</fullName>
    </submittedName>
</protein>
<organism evidence="2 3">
    <name type="scientific">Puccinia sorghi</name>
    <dbReference type="NCBI Taxonomy" id="27349"/>
    <lineage>
        <taxon>Eukaryota</taxon>
        <taxon>Fungi</taxon>
        <taxon>Dikarya</taxon>
        <taxon>Basidiomycota</taxon>
        <taxon>Pucciniomycotina</taxon>
        <taxon>Pucciniomycetes</taxon>
        <taxon>Pucciniales</taxon>
        <taxon>Pucciniaceae</taxon>
        <taxon>Puccinia</taxon>
    </lineage>
</organism>
<proteinExistence type="predicted"/>
<evidence type="ECO:0000256" key="1">
    <source>
        <dbReference type="SAM" id="MobiDB-lite"/>
    </source>
</evidence>
<name>A0A0L6V5V0_9BASI</name>
<feature type="compositionally biased region" description="Basic and acidic residues" evidence="1">
    <location>
        <begin position="251"/>
        <end position="269"/>
    </location>
</feature>
<gene>
    <name evidence="2" type="ORF">VP01_249g4</name>
</gene>